<feature type="region of interest" description="Disordered" evidence="1">
    <location>
        <begin position="132"/>
        <end position="267"/>
    </location>
</feature>
<dbReference type="Proteomes" id="UP000762676">
    <property type="component" value="Unassembled WGS sequence"/>
</dbReference>
<gene>
    <name evidence="3" type="ORF">ElyMa_004616800</name>
</gene>
<feature type="compositionally biased region" description="Low complexity" evidence="1">
    <location>
        <begin position="233"/>
        <end position="247"/>
    </location>
</feature>
<dbReference type="Pfam" id="PF10545">
    <property type="entry name" value="MADF_DNA_bdg"/>
    <property type="match status" value="1"/>
</dbReference>
<dbReference type="InterPro" id="IPR006578">
    <property type="entry name" value="MADF-dom"/>
</dbReference>
<feature type="compositionally biased region" description="Basic residues" evidence="1">
    <location>
        <begin position="255"/>
        <end position="264"/>
    </location>
</feature>
<feature type="compositionally biased region" description="Basic and acidic residues" evidence="1">
    <location>
        <begin position="217"/>
        <end position="229"/>
    </location>
</feature>
<proteinExistence type="predicted"/>
<keyword evidence="4" id="KW-1185">Reference proteome</keyword>
<reference evidence="3 4" key="1">
    <citation type="journal article" date="2021" name="Elife">
        <title>Chloroplast acquisition without the gene transfer in kleptoplastic sea slugs, Plakobranchus ocellatus.</title>
        <authorList>
            <person name="Maeda T."/>
            <person name="Takahashi S."/>
            <person name="Yoshida T."/>
            <person name="Shimamura S."/>
            <person name="Takaki Y."/>
            <person name="Nagai Y."/>
            <person name="Toyoda A."/>
            <person name="Suzuki Y."/>
            <person name="Arimoto A."/>
            <person name="Ishii H."/>
            <person name="Satoh N."/>
            <person name="Nishiyama T."/>
            <person name="Hasebe M."/>
            <person name="Maruyama T."/>
            <person name="Minagawa J."/>
            <person name="Obokata J."/>
            <person name="Shigenobu S."/>
        </authorList>
    </citation>
    <scope>NUCLEOTIDE SEQUENCE [LARGE SCALE GENOMIC DNA]</scope>
</reference>
<dbReference type="EMBL" id="BMAT01009251">
    <property type="protein sequence ID" value="GFS02800.1"/>
    <property type="molecule type" value="Genomic_DNA"/>
</dbReference>
<name>A0AAV4HYW9_9GAST</name>
<dbReference type="PANTHER" id="PTHR21505:SF8">
    <property type="entry name" value="DPT-YFP REPRESSOR BY OVEREXPRESSION, ISOFORM D-RELATED"/>
    <property type="match status" value="1"/>
</dbReference>
<comment type="caution">
    <text evidence="3">The sequence shown here is derived from an EMBL/GenBank/DDBJ whole genome shotgun (WGS) entry which is preliminary data.</text>
</comment>
<dbReference type="PANTHER" id="PTHR21505">
    <property type="entry name" value="MADF DOMAIN-CONTAINING PROTEIN-RELATED"/>
    <property type="match status" value="1"/>
</dbReference>
<organism evidence="3 4">
    <name type="scientific">Elysia marginata</name>
    <dbReference type="NCBI Taxonomy" id="1093978"/>
    <lineage>
        <taxon>Eukaryota</taxon>
        <taxon>Metazoa</taxon>
        <taxon>Spiralia</taxon>
        <taxon>Lophotrochozoa</taxon>
        <taxon>Mollusca</taxon>
        <taxon>Gastropoda</taxon>
        <taxon>Heterobranchia</taxon>
        <taxon>Euthyneura</taxon>
        <taxon>Panpulmonata</taxon>
        <taxon>Sacoglossa</taxon>
        <taxon>Placobranchoidea</taxon>
        <taxon>Plakobranchidae</taxon>
        <taxon>Elysia</taxon>
    </lineage>
</organism>
<dbReference type="AlphaFoldDB" id="A0AAV4HYW9"/>
<sequence>MTTWSQQNVLKFIELYQSHESLWKVKGKDYCNRLKKEIAYQSLLDFVKTFHPEADKDDVLKKINNLRGCFRKELKKIEWSRHQGLKDPEEYTPKLWYFPNLLFLKDQEFPGFMSSTVCSSCSGVIDRNRENPVPVAEESQDVEIVPSAEPSSEPVTADRLVNDEQDVIEVKPPPILEPDIKKEPRSSPVQESRLEAISAEPSSRNGIRAQPLLESTLESRQEPGLESRFTKQSSEPSSEPRPASTPEQRADHSRLQRGNKAAKRKAVDDDELLEFARESLDLISSRPEDQFDTYGRTLAHKLRSLPHQQRLLAEKLCNDVLFQAELGNLTIEASFSFKKT</sequence>
<evidence type="ECO:0000259" key="2">
    <source>
        <dbReference type="PROSITE" id="PS51029"/>
    </source>
</evidence>
<feature type="domain" description="MADF" evidence="2">
    <location>
        <begin position="11"/>
        <end position="109"/>
    </location>
</feature>
<evidence type="ECO:0000313" key="4">
    <source>
        <dbReference type="Proteomes" id="UP000762676"/>
    </source>
</evidence>
<accession>A0AAV4HYW9</accession>
<evidence type="ECO:0000313" key="3">
    <source>
        <dbReference type="EMBL" id="GFS02800.1"/>
    </source>
</evidence>
<dbReference type="PROSITE" id="PS51029">
    <property type="entry name" value="MADF"/>
    <property type="match status" value="1"/>
</dbReference>
<dbReference type="SMART" id="SM00595">
    <property type="entry name" value="MADF"/>
    <property type="match status" value="1"/>
</dbReference>
<protein>
    <recommendedName>
        <fullName evidence="2">MADF domain-containing protein</fullName>
    </recommendedName>
</protein>
<evidence type="ECO:0000256" key="1">
    <source>
        <dbReference type="SAM" id="MobiDB-lite"/>
    </source>
</evidence>